<evidence type="ECO:0000313" key="2">
    <source>
        <dbReference type="Proteomes" id="UP000221024"/>
    </source>
</evidence>
<dbReference type="PANTHER" id="PTHR31793:SF24">
    <property type="entry name" value="LONG-CHAIN ACYL-COA THIOESTERASE FADM"/>
    <property type="match status" value="1"/>
</dbReference>
<dbReference type="Gene3D" id="3.10.129.10">
    <property type="entry name" value="Hotdog Thioesterase"/>
    <property type="match status" value="1"/>
</dbReference>
<protein>
    <submittedName>
        <fullName evidence="1">Thioesterase</fullName>
    </submittedName>
</protein>
<dbReference type="RefSeq" id="WP_098062743.1">
    <property type="nucleotide sequence ID" value="NZ_PDEP01000010.1"/>
</dbReference>
<dbReference type="InterPro" id="IPR029069">
    <property type="entry name" value="HotDog_dom_sf"/>
</dbReference>
<dbReference type="OrthoDB" id="9799036at2"/>
<accession>A0A2H3NK07</accession>
<dbReference type="PANTHER" id="PTHR31793">
    <property type="entry name" value="4-HYDROXYBENZOYL-COA THIOESTERASE FAMILY MEMBER"/>
    <property type="match status" value="1"/>
</dbReference>
<name>A0A2H3NK07_9BACT</name>
<dbReference type="EMBL" id="PDEP01000010">
    <property type="protein sequence ID" value="PEN06054.1"/>
    <property type="molecule type" value="Genomic_DNA"/>
</dbReference>
<comment type="caution">
    <text evidence="1">The sequence shown here is derived from an EMBL/GenBank/DDBJ whole genome shotgun (WGS) entry which is preliminary data.</text>
</comment>
<reference evidence="1 2" key="1">
    <citation type="submission" date="2017-10" db="EMBL/GenBank/DDBJ databases">
        <title>Draft genome of Longimonas halophila.</title>
        <authorList>
            <person name="Goh K.M."/>
            <person name="Shamsir M.S."/>
            <person name="Lim S.W."/>
        </authorList>
    </citation>
    <scope>NUCLEOTIDE SEQUENCE [LARGE SCALE GENOMIC DNA]</scope>
    <source>
        <strain evidence="1 2">KCTC 42399</strain>
    </source>
</reference>
<organism evidence="1 2">
    <name type="scientific">Longimonas halophila</name>
    <dbReference type="NCBI Taxonomy" id="1469170"/>
    <lineage>
        <taxon>Bacteria</taxon>
        <taxon>Pseudomonadati</taxon>
        <taxon>Rhodothermota</taxon>
        <taxon>Rhodothermia</taxon>
        <taxon>Rhodothermales</taxon>
        <taxon>Salisaetaceae</taxon>
        <taxon>Longimonas</taxon>
    </lineage>
</organism>
<evidence type="ECO:0000313" key="1">
    <source>
        <dbReference type="EMBL" id="PEN06054.1"/>
    </source>
</evidence>
<dbReference type="AlphaFoldDB" id="A0A2H3NK07"/>
<dbReference type="GO" id="GO:0047617">
    <property type="term" value="F:fatty acyl-CoA hydrolase activity"/>
    <property type="evidence" value="ECO:0007669"/>
    <property type="project" value="TreeGrafter"/>
</dbReference>
<dbReference type="CDD" id="cd00586">
    <property type="entry name" value="4HBT"/>
    <property type="match status" value="1"/>
</dbReference>
<gene>
    <name evidence="1" type="ORF">CRI93_11280</name>
</gene>
<dbReference type="SUPFAM" id="SSF54637">
    <property type="entry name" value="Thioesterase/thiol ester dehydrase-isomerase"/>
    <property type="match status" value="1"/>
</dbReference>
<dbReference type="InterPro" id="IPR050563">
    <property type="entry name" value="4-hydroxybenzoyl-CoA_TE"/>
</dbReference>
<dbReference type="Proteomes" id="UP000221024">
    <property type="component" value="Unassembled WGS sequence"/>
</dbReference>
<dbReference type="Pfam" id="PF13279">
    <property type="entry name" value="4HBT_2"/>
    <property type="match status" value="1"/>
</dbReference>
<keyword evidence="2" id="KW-1185">Reference proteome</keyword>
<sequence>MPRTRIAIPDDAAVMHTATLPVRWGDMDAFRHVNNTKFFRYFEQTRVEWLRTLPGASMEGEVGPVVAHTACAFKQPLRHPATVRVELLSGVPGRSSIETYYRITTEAAPDTVVARGSASIVWIDFATGRPVALPDAMREALPA</sequence>
<proteinExistence type="predicted"/>